<feature type="binding site" evidence="17">
    <location>
        <position position="300"/>
    </location>
    <ligand>
        <name>Mg(2+)</name>
        <dbReference type="ChEBI" id="CHEBI:18420"/>
        <label>2</label>
    </ligand>
</feature>
<keyword evidence="8 17" id="KW-0677">Repeat</keyword>
<feature type="region of interest" description="Carbamoyl phosphate synthetic domain" evidence="17">
    <location>
        <begin position="547"/>
        <end position="929"/>
    </location>
</feature>
<dbReference type="SMART" id="SM01209">
    <property type="entry name" value="GARS_A"/>
    <property type="match status" value="1"/>
</dbReference>
<dbReference type="PANTHER" id="PTHR11405:SF53">
    <property type="entry name" value="CARBAMOYL-PHOSPHATE SYNTHASE [AMMONIA], MITOCHONDRIAL"/>
    <property type="match status" value="1"/>
</dbReference>
<evidence type="ECO:0000256" key="4">
    <source>
        <dbReference type="ARBA" id="ARBA00022571"/>
    </source>
</evidence>
<keyword evidence="11" id="KW-0460">Magnesium</keyword>
<feature type="binding site" evidence="17">
    <location>
        <position position="832"/>
    </location>
    <ligand>
        <name>ATP</name>
        <dbReference type="ChEBI" id="CHEBI:30616"/>
        <label>2</label>
    </ligand>
</feature>
<dbReference type="FunFam" id="3.30.1490.20:FF:000001">
    <property type="entry name" value="Carbamoyl-phosphate synthase large chain"/>
    <property type="match status" value="1"/>
</dbReference>
<keyword evidence="12 17" id="KW-0665">Pyrimidine biosynthesis</keyword>
<dbReference type="Pfam" id="PF25596">
    <property type="entry name" value="CPSase_L_D1"/>
    <property type="match status" value="2"/>
</dbReference>
<keyword evidence="13" id="KW-0464">Manganese</keyword>
<feature type="binding site" evidence="17">
    <location>
        <position position="746"/>
    </location>
    <ligand>
        <name>ATP</name>
        <dbReference type="ChEBI" id="CHEBI:30616"/>
        <label>2</label>
    </ligand>
</feature>
<sequence length="1062" mass="117800">MALDKNLKKIMILGSGPIIIGQAAEFDYSGTQACKAVKEEGIETILINSNPATIMTDSHIADKVYIEPLTVECISKILEKEKPDGILAGFGGQTALNLAMKLKLEGILDKYEVKLLGINSEAIKKAEDREEFKKLMIDTNQPIPMSIIATTVDQCVEFVNKYGFPVIIRPAYTLGGTGGGIAENMDELLEICDLGIKMSPIGQILLEQSVAGWKELEYEVIRDGKDNCIIICNMENIDPVGIHTGDSIVVAPSQTLRDKEYHMLRKAAIDIIRSLKIEGGCNIQFALDPDSSNYVVIEVNPRVSRSSALASKATGYPIAKIAAKIAIGYSLDELKNYVTGNSSACFEPTLDYVVTKIPKWPFDKFGNAERILGTQMKATGEVMAISRNFESSLLKAVTSLDGKFSGLRINKMAELSKVEIIEKIQMQDDQRIFAVAEGFRKGMTVDELHNITKIDKWFLNGISNIVTMEKRLQNERLDEKLLYEAEAIGFIDEEIHEFTGATKEQVEKIREENGIYPVYKMVDTCSGEFEAQTPYYYSCYEEEDENIISEDKKILVIGSGPIRIGQGIEFDYSCVHGVWGIKEAGYKAIIINNNPETVSTDFDIADKLYFEPLHIDDVMNVVNREKVEGVIVQLGGQTSINIAQKLYERGVNILGTSFESIDLAEDRDKFRKFLEELNIPSPKGTAVTNIEEAYEAVKQLGYPVVVRPSYVIGGRAMEVVYDKNSLEKYMKEAVKLSSEHPVLVDKYIKGVEIEVDAIADGEDLLMPGIMEHIERTGVHSGDSITVYPYISLTEDTIKTLVEYTKKIAKGLNIIGLVNIQYVFDGSDVYVIEVNPRASRTVPILSKVTGVPMVKIAIETMLGNKLKDLQYGTGLLENKNFFAVKVPVFSGEKLVDADIYLGPEMKSTGEVLGVDKILDKALYKGFSASGINIVTEGNVYVSLKDVDKEEGIEILKSYIRLGFKVYASEKTGECLIQHGIKCDTIDIEEVIDLVGKGKISIVINTPTKGNNPESAGFKLRRKAAEYRVPVFTCIDTAKVFLKAVEVKKGNIEIEYNTINEYLN</sequence>
<comment type="caution">
    <text evidence="17">Lacks conserved residue(s) required for the propagation of feature annotation.</text>
</comment>
<dbReference type="InterPro" id="IPR006275">
    <property type="entry name" value="CPSase_lsu"/>
</dbReference>
<evidence type="ECO:0000256" key="11">
    <source>
        <dbReference type="ARBA" id="ARBA00022842"/>
    </source>
</evidence>
<name>A0A949TUU9_9CLOT</name>
<dbReference type="PANTHER" id="PTHR11405">
    <property type="entry name" value="CARBAMOYLTRANSFERASE FAMILY MEMBER"/>
    <property type="match status" value="1"/>
</dbReference>
<dbReference type="GO" id="GO:0006541">
    <property type="term" value="P:glutamine metabolic process"/>
    <property type="evidence" value="ECO:0007669"/>
    <property type="project" value="TreeGrafter"/>
</dbReference>
<feature type="binding site" evidence="17">
    <location>
        <position position="298"/>
    </location>
    <ligand>
        <name>Mn(2+)</name>
        <dbReference type="ChEBI" id="CHEBI:29035"/>
        <label>2</label>
    </ligand>
</feature>
<dbReference type="HAMAP" id="MF_01210_B">
    <property type="entry name" value="CPSase_L_chain_B"/>
    <property type="match status" value="1"/>
</dbReference>
<feature type="binding site" evidence="17">
    <location>
        <position position="778"/>
    </location>
    <ligand>
        <name>ATP</name>
        <dbReference type="ChEBI" id="CHEBI:30616"/>
        <label>2</label>
    </ligand>
</feature>
<dbReference type="NCBIfam" id="TIGR01369">
    <property type="entry name" value="CPSaseII_lrg"/>
    <property type="match status" value="1"/>
</dbReference>
<evidence type="ECO:0000256" key="15">
    <source>
        <dbReference type="ARBA" id="ARBA00048816"/>
    </source>
</evidence>
<dbReference type="PROSITE" id="PS51855">
    <property type="entry name" value="MGS"/>
    <property type="match status" value="1"/>
</dbReference>
<feature type="binding site" evidence="17">
    <location>
        <position position="300"/>
    </location>
    <ligand>
        <name>Mn(2+)</name>
        <dbReference type="ChEBI" id="CHEBI:29035"/>
        <label>2</label>
    </ligand>
</feature>
<keyword evidence="21" id="KW-1185">Reference proteome</keyword>
<comment type="catalytic activity">
    <reaction evidence="14 17">
        <text>hydrogencarbonate + NH4(+) + 2 ATP = carbamoyl phosphate + 2 ADP + phosphate + 2 H(+)</text>
        <dbReference type="Rhea" id="RHEA:18029"/>
        <dbReference type="ChEBI" id="CHEBI:15378"/>
        <dbReference type="ChEBI" id="CHEBI:17544"/>
        <dbReference type="ChEBI" id="CHEBI:28938"/>
        <dbReference type="ChEBI" id="CHEBI:30616"/>
        <dbReference type="ChEBI" id="CHEBI:43474"/>
        <dbReference type="ChEBI" id="CHEBI:58228"/>
        <dbReference type="ChEBI" id="CHEBI:456216"/>
        <dbReference type="EC" id="6.3.4.16"/>
    </reaction>
</comment>
<feature type="binding site" evidence="17">
    <location>
        <position position="832"/>
    </location>
    <ligand>
        <name>Mg(2+)</name>
        <dbReference type="ChEBI" id="CHEBI:18420"/>
        <label>4</label>
    </ligand>
</feature>
<dbReference type="InterPro" id="IPR011761">
    <property type="entry name" value="ATP-grasp"/>
</dbReference>
<evidence type="ECO:0000256" key="8">
    <source>
        <dbReference type="ARBA" id="ARBA00022737"/>
    </source>
</evidence>
<dbReference type="EC" id="6.3.5.5" evidence="17"/>
<dbReference type="SMART" id="SM00851">
    <property type="entry name" value="MGS"/>
    <property type="match status" value="1"/>
</dbReference>
<dbReference type="InterPro" id="IPR005480">
    <property type="entry name" value="CPSase_lsu_oligo"/>
</dbReference>
<feature type="binding site" evidence="17">
    <location>
        <position position="208"/>
    </location>
    <ligand>
        <name>ATP</name>
        <dbReference type="ChEBI" id="CHEBI:30616"/>
        <label>1</label>
    </ligand>
</feature>
<dbReference type="GO" id="GO:0006526">
    <property type="term" value="P:L-arginine biosynthetic process"/>
    <property type="evidence" value="ECO:0007669"/>
    <property type="project" value="UniProtKB-UniRule"/>
</dbReference>
<dbReference type="Pfam" id="PF02142">
    <property type="entry name" value="MGS"/>
    <property type="match status" value="1"/>
</dbReference>
<feature type="binding site" evidence="17">
    <location>
        <position position="284"/>
    </location>
    <ligand>
        <name>Mg(2+)</name>
        <dbReference type="ChEBI" id="CHEBI:18420"/>
        <label>1</label>
    </ligand>
</feature>
<comment type="function">
    <text evidence="16">Small subunit of the glutamine-dependent carbamoyl phosphate synthetase (CPSase). CPSase catalyzes the formation of carbamoyl phosphate from the ammonia moiety of glutamine, carbonate, and phosphate donated by ATP, constituting the first step of the biosynthetic pathway leading to pyrimidine nucleotides. The large subunit (synthetase) binds the substrates ammonia (free or transferred from glutamine from the small subunit), hydrogencarbonate and ATP and carries out an ATP-coupled ligase reaction, activating hydrogencarbonate by forming carboxy phosphate which reacts with ammonia to form carbamoyl phosphate.</text>
</comment>
<feature type="binding site" evidence="17">
    <location>
        <position position="284"/>
    </location>
    <ligand>
        <name>Mn(2+)</name>
        <dbReference type="ChEBI" id="CHEBI:29035"/>
        <label>1</label>
    </ligand>
</feature>
<feature type="domain" description="ATP-grasp" evidence="18">
    <location>
        <begin position="133"/>
        <end position="327"/>
    </location>
</feature>
<comment type="pathway">
    <text evidence="17">Pyrimidine metabolism; UMP biosynthesis via de novo pathway; (S)-dihydroorotate from bicarbonate: step 1/3.</text>
</comment>
<feature type="binding site" evidence="17">
    <location>
        <position position="748"/>
    </location>
    <ligand>
        <name>ATP</name>
        <dbReference type="ChEBI" id="CHEBI:30616"/>
        <label>2</label>
    </ligand>
</feature>
<dbReference type="InterPro" id="IPR011607">
    <property type="entry name" value="MGS-like_dom"/>
</dbReference>
<feature type="binding site" evidence="17">
    <location>
        <position position="820"/>
    </location>
    <ligand>
        <name>Mn(2+)</name>
        <dbReference type="ChEBI" id="CHEBI:29035"/>
        <label>3</label>
    </ligand>
</feature>
<dbReference type="PROSITE" id="PS00867">
    <property type="entry name" value="CPSASE_2"/>
    <property type="match status" value="2"/>
</dbReference>
<feature type="domain" description="MGS-like" evidence="19">
    <location>
        <begin position="928"/>
        <end position="1062"/>
    </location>
</feature>
<dbReference type="RefSeq" id="WP_218319333.1">
    <property type="nucleotide sequence ID" value="NZ_JAEEGC010000022.1"/>
</dbReference>
<feature type="binding site" evidence="17">
    <location>
        <position position="752"/>
    </location>
    <ligand>
        <name>ATP</name>
        <dbReference type="ChEBI" id="CHEBI:30616"/>
        <label>2</label>
    </ligand>
</feature>
<feature type="binding site" evidence="17">
    <location>
        <position position="298"/>
    </location>
    <ligand>
        <name>Mg(2+)</name>
        <dbReference type="ChEBI" id="CHEBI:18420"/>
        <label>2</label>
    </ligand>
</feature>
<dbReference type="EC" id="6.3.4.16" evidence="17"/>
<feature type="binding site" evidence="17">
    <location>
        <position position="241"/>
    </location>
    <ligand>
        <name>ATP</name>
        <dbReference type="ChEBI" id="CHEBI:30616"/>
        <label>1</label>
    </ligand>
</feature>
<evidence type="ECO:0000256" key="6">
    <source>
        <dbReference type="ARBA" id="ARBA00022605"/>
    </source>
</evidence>
<feature type="binding site" evidence="17">
    <location>
        <position position="707"/>
    </location>
    <ligand>
        <name>ATP</name>
        <dbReference type="ChEBI" id="CHEBI:30616"/>
        <label>2</label>
    </ligand>
</feature>
<evidence type="ECO:0000256" key="13">
    <source>
        <dbReference type="ARBA" id="ARBA00023211"/>
    </source>
</evidence>
<feature type="binding site" evidence="17">
    <location>
        <position position="284"/>
    </location>
    <ligand>
        <name>ATP</name>
        <dbReference type="ChEBI" id="CHEBI:30616"/>
        <label>1</label>
    </ligand>
</feature>
<dbReference type="GO" id="GO:0005737">
    <property type="term" value="C:cytoplasm"/>
    <property type="evidence" value="ECO:0007669"/>
    <property type="project" value="TreeGrafter"/>
</dbReference>
<dbReference type="GO" id="GO:0004087">
    <property type="term" value="F:carbamoyl-phosphate synthase (ammonia) activity"/>
    <property type="evidence" value="ECO:0007669"/>
    <property type="project" value="UniProtKB-EC"/>
</dbReference>
<comment type="cofactor">
    <cofactor evidence="17">
        <name>Mg(2+)</name>
        <dbReference type="ChEBI" id="CHEBI:18420"/>
    </cofactor>
    <cofactor evidence="17">
        <name>Mn(2+)</name>
        <dbReference type="ChEBI" id="CHEBI:29035"/>
    </cofactor>
    <text evidence="17">Binds 4 Mg(2+) or Mn(2+) ions per subunit.</text>
</comment>
<feature type="binding site" evidence="17">
    <location>
        <position position="215"/>
    </location>
    <ligand>
        <name>ATP</name>
        <dbReference type="ChEBI" id="CHEBI:30616"/>
        <label>1</label>
    </ligand>
</feature>
<feature type="binding site" evidence="17">
    <location>
        <position position="129"/>
    </location>
    <ligand>
        <name>ATP</name>
        <dbReference type="ChEBI" id="CHEBI:30616"/>
        <label>1</label>
    </ligand>
</feature>
<dbReference type="Pfam" id="PF02786">
    <property type="entry name" value="CPSase_L_D2"/>
    <property type="match status" value="2"/>
</dbReference>
<dbReference type="FunFam" id="3.30.470.20:FF:000001">
    <property type="entry name" value="Carbamoyl-phosphate synthase large chain"/>
    <property type="match status" value="1"/>
</dbReference>
<feature type="binding site" evidence="17">
    <location>
        <position position="243"/>
    </location>
    <ligand>
        <name>ATP</name>
        <dbReference type="ChEBI" id="CHEBI:30616"/>
        <label>1</label>
    </ligand>
</feature>
<dbReference type="GO" id="GO:0046872">
    <property type="term" value="F:metal ion binding"/>
    <property type="evidence" value="ECO:0007669"/>
    <property type="project" value="UniProtKB-KW"/>
</dbReference>
<feature type="binding site" evidence="17">
    <location>
        <position position="832"/>
    </location>
    <ligand>
        <name>Mn(2+)</name>
        <dbReference type="ChEBI" id="CHEBI:29035"/>
        <label>4</label>
    </ligand>
</feature>
<evidence type="ECO:0000256" key="3">
    <source>
        <dbReference type="ARBA" id="ARBA00009799"/>
    </source>
</evidence>
<feature type="binding site" evidence="17">
    <location>
        <position position="820"/>
    </location>
    <ligand>
        <name>ATP</name>
        <dbReference type="ChEBI" id="CHEBI:30616"/>
        <label>2</label>
    </ligand>
</feature>
<dbReference type="HAMAP" id="MF_01210_A">
    <property type="entry name" value="CPSase_L_chain_A"/>
    <property type="match status" value="1"/>
</dbReference>
<comment type="pathway">
    <text evidence="2 17">Amino-acid biosynthesis; L-arginine biosynthesis; carbamoyl phosphate from bicarbonate: step 1/1.</text>
</comment>
<dbReference type="GO" id="GO:0044205">
    <property type="term" value="P:'de novo' UMP biosynthetic process"/>
    <property type="evidence" value="ECO:0007669"/>
    <property type="project" value="UniProtKB-UniRule"/>
</dbReference>
<keyword evidence="10 17" id="KW-0067">ATP-binding</keyword>
<organism evidence="20 21">
    <name type="scientific">Clostridium thailandense</name>
    <dbReference type="NCBI Taxonomy" id="2794346"/>
    <lineage>
        <taxon>Bacteria</taxon>
        <taxon>Bacillati</taxon>
        <taxon>Bacillota</taxon>
        <taxon>Clostridia</taxon>
        <taxon>Eubacteriales</taxon>
        <taxon>Clostridiaceae</taxon>
        <taxon>Clostridium</taxon>
    </lineage>
</organism>
<keyword evidence="6 17" id="KW-0028">Amino-acid biosynthesis</keyword>
<comment type="similarity">
    <text evidence="3 17">Belongs to the CarB family.</text>
</comment>
<feature type="domain" description="ATP-grasp" evidence="18">
    <location>
        <begin position="671"/>
        <end position="861"/>
    </location>
</feature>
<proteinExistence type="inferred from homology"/>
<comment type="subunit">
    <text evidence="17">Composed of two chains; the small (or glutamine) chain promotes the hydrolysis of glutamine to ammonia, which is used by the large (or ammonia) chain to synthesize carbamoyl phosphate. Tetramer of heterodimers (alpha,beta)4.</text>
</comment>
<dbReference type="PROSITE" id="PS00866">
    <property type="entry name" value="CPSASE_1"/>
    <property type="match status" value="2"/>
</dbReference>
<dbReference type="GO" id="GO:0005524">
    <property type="term" value="F:ATP binding"/>
    <property type="evidence" value="ECO:0007669"/>
    <property type="project" value="UniProtKB-UniRule"/>
</dbReference>
<dbReference type="FunFam" id="3.40.50.20:FF:000002">
    <property type="entry name" value="Carbamoyl-phosphate synthase large chain"/>
    <property type="match status" value="1"/>
</dbReference>
<evidence type="ECO:0000256" key="1">
    <source>
        <dbReference type="ARBA" id="ARBA00001936"/>
    </source>
</evidence>
<evidence type="ECO:0000259" key="18">
    <source>
        <dbReference type="PROSITE" id="PS50975"/>
    </source>
</evidence>
<evidence type="ECO:0000256" key="7">
    <source>
        <dbReference type="ARBA" id="ARBA00022723"/>
    </source>
</evidence>
<evidence type="ECO:0000256" key="16">
    <source>
        <dbReference type="ARBA" id="ARBA00060037"/>
    </source>
</evidence>
<feature type="binding site" evidence="17">
    <location>
        <position position="175"/>
    </location>
    <ligand>
        <name>ATP</name>
        <dbReference type="ChEBI" id="CHEBI:30616"/>
        <label>1</label>
    </ligand>
</feature>
<feature type="region of interest" description="Carboxyphosphate synthetic domain" evidence="17">
    <location>
        <begin position="1"/>
        <end position="401"/>
    </location>
</feature>
<comment type="cofactor">
    <cofactor evidence="1">
        <name>Mn(2+)</name>
        <dbReference type="ChEBI" id="CHEBI:29035"/>
    </cofactor>
</comment>
<keyword evidence="5 17" id="KW-0436">Ligase</keyword>
<feature type="binding site" evidence="17">
    <location>
        <position position="834"/>
    </location>
    <ligand>
        <name>Mn(2+)</name>
        <dbReference type="ChEBI" id="CHEBI:29035"/>
        <label>4</label>
    </ligand>
</feature>
<dbReference type="Pfam" id="PF02787">
    <property type="entry name" value="CPSase_L_D3"/>
    <property type="match status" value="1"/>
</dbReference>
<evidence type="ECO:0000256" key="14">
    <source>
        <dbReference type="ARBA" id="ARBA00047359"/>
    </source>
</evidence>
<feature type="binding site" evidence="17">
    <location>
        <position position="832"/>
    </location>
    <ligand>
        <name>Mn(2+)</name>
        <dbReference type="ChEBI" id="CHEBI:29035"/>
        <label>3</label>
    </ligand>
</feature>
<comment type="function">
    <text evidence="17">Large subunit of the glutamine-dependent carbamoyl phosphate synthetase (CPSase). CPSase catalyzes the formation of carbamoyl phosphate from the ammonia moiety of glutamine, carbonate, and phosphate donated by ATP, constituting the first step of 2 biosynthetic pathways, one leading to arginine and/or urea and the other to pyrimidine nucleotides. The large subunit (synthetase) binds the substrates ammonia (free or transferred from glutamine from the small subunit), hydrogencarbonate and ATP and carries out an ATP-coupled ligase reaction, activating hydrogencarbonate by forming carboxy phosphate which reacts with ammonia to form carbamoyl phosphate.</text>
</comment>
<dbReference type="FunFam" id="1.10.1030.10:FF:000002">
    <property type="entry name" value="Carbamoyl-phosphate synthase large chain"/>
    <property type="match status" value="1"/>
</dbReference>
<dbReference type="InterPro" id="IPR005479">
    <property type="entry name" value="CPAse_ATP-bd"/>
</dbReference>
<keyword evidence="9 17" id="KW-0547">Nucleotide-binding</keyword>
<feature type="binding site" evidence="17">
    <location>
        <position position="298"/>
    </location>
    <ligand>
        <name>Mg(2+)</name>
        <dbReference type="ChEBI" id="CHEBI:18420"/>
        <label>1</label>
    </ligand>
</feature>
<feature type="binding site" evidence="17">
    <location>
        <position position="298"/>
    </location>
    <ligand>
        <name>Mn(2+)</name>
        <dbReference type="ChEBI" id="CHEBI:29035"/>
        <label>1</label>
    </ligand>
</feature>
<protein>
    <recommendedName>
        <fullName evidence="17">Carbamoyl phosphate synthase large chain</fullName>
        <ecNumber evidence="17">6.3.4.16</ecNumber>
        <ecNumber evidence="17">6.3.5.5</ecNumber>
    </recommendedName>
    <alternativeName>
        <fullName evidence="17">Carbamoyl phosphate synthetase ammonia chain</fullName>
    </alternativeName>
</protein>
<dbReference type="GO" id="GO:0004088">
    <property type="term" value="F:carbamoyl-phosphate synthase (glutamine-hydrolyzing) activity"/>
    <property type="evidence" value="ECO:0007669"/>
    <property type="project" value="UniProtKB-UniRule"/>
</dbReference>
<dbReference type="NCBIfam" id="NF003671">
    <property type="entry name" value="PRK05294.1"/>
    <property type="match status" value="1"/>
</dbReference>
<comment type="caution">
    <text evidence="20">The sequence shown here is derived from an EMBL/GenBank/DDBJ whole genome shotgun (WGS) entry which is preliminary data.</text>
</comment>
<feature type="binding site" evidence="17">
    <location>
        <position position="779"/>
    </location>
    <ligand>
        <name>ATP</name>
        <dbReference type="ChEBI" id="CHEBI:30616"/>
        <label>2</label>
    </ligand>
</feature>
<dbReference type="NCBIfam" id="NF009455">
    <property type="entry name" value="PRK12815.1"/>
    <property type="match status" value="1"/>
</dbReference>
<evidence type="ECO:0000256" key="2">
    <source>
        <dbReference type="ARBA" id="ARBA00005077"/>
    </source>
</evidence>
<dbReference type="Proteomes" id="UP000694308">
    <property type="component" value="Unassembled WGS sequence"/>
</dbReference>
<dbReference type="FunFam" id="3.40.50.20:FF:000001">
    <property type="entry name" value="Carbamoyl-phosphate synthase large chain"/>
    <property type="match status" value="1"/>
</dbReference>
<feature type="region of interest" description="Allosteric domain" evidence="17">
    <location>
        <begin position="930"/>
        <end position="1062"/>
    </location>
</feature>
<evidence type="ECO:0000256" key="17">
    <source>
        <dbReference type="HAMAP-Rule" id="MF_01210"/>
    </source>
</evidence>
<dbReference type="AlphaFoldDB" id="A0A949TUU9"/>
<evidence type="ECO:0000259" key="19">
    <source>
        <dbReference type="PROSITE" id="PS51855"/>
    </source>
</evidence>
<evidence type="ECO:0000313" key="21">
    <source>
        <dbReference type="Proteomes" id="UP000694308"/>
    </source>
</evidence>
<comment type="domain">
    <text evidence="17">The large subunit is composed of 2 ATP-grasp domains that are involved in binding the 2 ATP molecules needed for carbamoyl phosphate synthesis. The N-terminal ATP-grasp domain (referred to as the carboxyphosphate synthetic component) catalyzes the ATP-dependent phosphorylation of hydrogencarbonate to carboxyphosphate and the subsequent nucleophilic attack by ammonia to form a carbamate intermediate. The C-terminal ATP-grasp domain (referred to as the carbamoyl phosphate synthetic component) then catalyzes the phosphorylation of carbamate with the second ATP to form the end product carbamoyl phosphate. The reactive and unstable enzyme intermediates are sequentially channeled from one active site to the next through the interior of the protein over a distance of at least 96 A.</text>
</comment>
<feature type="binding site" evidence="17">
    <location>
        <position position="777"/>
    </location>
    <ligand>
        <name>ATP</name>
        <dbReference type="ChEBI" id="CHEBI:30616"/>
        <label>2</label>
    </ligand>
</feature>
<feature type="binding site" evidence="17">
    <location>
        <position position="820"/>
    </location>
    <ligand>
        <name>Mg(2+)</name>
        <dbReference type="ChEBI" id="CHEBI:18420"/>
        <label>3</label>
    </ligand>
</feature>
<evidence type="ECO:0000256" key="10">
    <source>
        <dbReference type="ARBA" id="ARBA00022840"/>
    </source>
</evidence>
<dbReference type="PROSITE" id="PS50975">
    <property type="entry name" value="ATP_GRASP"/>
    <property type="match status" value="2"/>
</dbReference>
<keyword evidence="7" id="KW-0479">Metal-binding</keyword>
<keyword evidence="4 17" id="KW-0055">Arginine biosynthesis</keyword>
<dbReference type="FunFam" id="3.30.470.20:FF:000026">
    <property type="entry name" value="Carbamoyl-phosphate synthase large chain"/>
    <property type="match status" value="1"/>
</dbReference>
<dbReference type="InterPro" id="IPR058047">
    <property type="entry name" value="CPSase_preATP-grasp"/>
</dbReference>
<evidence type="ECO:0000313" key="20">
    <source>
        <dbReference type="EMBL" id="MBV7272296.1"/>
    </source>
</evidence>
<reference evidence="20" key="1">
    <citation type="submission" date="2020-12" db="EMBL/GenBank/DDBJ databases">
        <title>Clostridium thailandense sp. nov., a novel acetogenic bacterium isolated from peat land soil in Thailand.</title>
        <authorList>
            <person name="Chaikitkaew S."/>
            <person name="Birkeland N.K."/>
        </authorList>
    </citation>
    <scope>NUCLEOTIDE SEQUENCE</scope>
    <source>
        <strain evidence="20">PL3</strain>
    </source>
</reference>
<feature type="binding site" evidence="17">
    <location>
        <position position="780"/>
    </location>
    <ligand>
        <name>ATP</name>
        <dbReference type="ChEBI" id="CHEBI:30616"/>
        <label>2</label>
    </ligand>
</feature>
<accession>A0A949TUU9</accession>
<feature type="binding site" evidence="17">
    <location>
        <position position="832"/>
    </location>
    <ligand>
        <name>Mg(2+)</name>
        <dbReference type="ChEBI" id="CHEBI:18420"/>
        <label>3</label>
    </ligand>
</feature>
<comment type="catalytic activity">
    <reaction evidence="15 17">
        <text>hydrogencarbonate + L-glutamine + 2 ATP + H2O = carbamoyl phosphate + L-glutamate + 2 ADP + phosphate + 2 H(+)</text>
        <dbReference type="Rhea" id="RHEA:18633"/>
        <dbReference type="ChEBI" id="CHEBI:15377"/>
        <dbReference type="ChEBI" id="CHEBI:15378"/>
        <dbReference type="ChEBI" id="CHEBI:17544"/>
        <dbReference type="ChEBI" id="CHEBI:29985"/>
        <dbReference type="ChEBI" id="CHEBI:30616"/>
        <dbReference type="ChEBI" id="CHEBI:43474"/>
        <dbReference type="ChEBI" id="CHEBI:58228"/>
        <dbReference type="ChEBI" id="CHEBI:58359"/>
        <dbReference type="ChEBI" id="CHEBI:456216"/>
        <dbReference type="EC" id="6.3.5.5"/>
    </reaction>
</comment>
<feature type="binding site" evidence="17">
    <location>
        <position position="298"/>
    </location>
    <ligand>
        <name>ATP</name>
        <dbReference type="ChEBI" id="CHEBI:30616"/>
        <label>1</label>
    </ligand>
</feature>
<gene>
    <name evidence="17 20" type="primary">carB</name>
    <name evidence="20" type="ORF">I6U48_05125</name>
</gene>
<feature type="binding site" evidence="17">
    <location>
        <position position="169"/>
    </location>
    <ligand>
        <name>ATP</name>
        <dbReference type="ChEBI" id="CHEBI:30616"/>
        <label>1</label>
    </ligand>
</feature>
<evidence type="ECO:0000256" key="9">
    <source>
        <dbReference type="ARBA" id="ARBA00022741"/>
    </source>
</evidence>
<feature type="binding site" evidence="17">
    <location>
        <position position="242"/>
    </location>
    <ligand>
        <name>ATP</name>
        <dbReference type="ChEBI" id="CHEBI:30616"/>
        <label>1</label>
    </ligand>
</feature>
<evidence type="ECO:0000256" key="5">
    <source>
        <dbReference type="ARBA" id="ARBA00022598"/>
    </source>
</evidence>
<feature type="binding site" evidence="17">
    <location>
        <position position="834"/>
    </location>
    <ligand>
        <name>Mg(2+)</name>
        <dbReference type="ChEBI" id="CHEBI:18420"/>
        <label>4</label>
    </ligand>
</feature>
<dbReference type="EMBL" id="JAEEGC010000022">
    <property type="protein sequence ID" value="MBV7272296.1"/>
    <property type="molecule type" value="Genomic_DNA"/>
</dbReference>
<feature type="binding site" evidence="17">
    <location>
        <position position="210"/>
    </location>
    <ligand>
        <name>ATP</name>
        <dbReference type="ChEBI" id="CHEBI:30616"/>
        <label>1</label>
    </ligand>
</feature>
<evidence type="ECO:0000256" key="12">
    <source>
        <dbReference type="ARBA" id="ARBA00022975"/>
    </source>
</evidence>
<dbReference type="SMART" id="SM01096">
    <property type="entry name" value="CPSase_L_D3"/>
    <property type="match status" value="1"/>
</dbReference>
<feature type="binding site" evidence="17">
    <location>
        <position position="176"/>
    </location>
    <ligand>
        <name>ATP</name>
        <dbReference type="ChEBI" id="CHEBI:30616"/>
        <label>1</label>
    </ligand>
</feature>